<reference evidence="2 3" key="1">
    <citation type="submission" date="2023-07" db="EMBL/GenBank/DDBJ databases">
        <title>Sorghum-associated microbial communities from plants grown in Nebraska, USA.</title>
        <authorList>
            <person name="Schachtman D."/>
        </authorList>
    </citation>
    <scope>NUCLEOTIDE SEQUENCE [LARGE SCALE GENOMIC DNA]</scope>
    <source>
        <strain evidence="2 3">BE107</strain>
    </source>
</reference>
<keyword evidence="3" id="KW-1185">Reference proteome</keyword>
<name>A0ABU1RR94_9GAMM</name>
<gene>
    <name evidence="2" type="ORF">J2W94_000898</name>
</gene>
<accession>A0ABU1RR94</accession>
<protein>
    <recommendedName>
        <fullName evidence="4">Lipoprotein</fullName>
    </recommendedName>
</protein>
<sequence>MNHRLLAIPMFALLCCAGTASADTLLIERVQETPAAVPVRGQTAAAVEARFGAPQQKLEPRGGQKRQWPVINRWVYPAFTVYFEKNRVIDVVANQASPEEIGPKPPIQ</sequence>
<organism evidence="2 3">
    <name type="scientific">Pseudoxanthomonas sacheonensis</name>
    <dbReference type="NCBI Taxonomy" id="443615"/>
    <lineage>
        <taxon>Bacteria</taxon>
        <taxon>Pseudomonadati</taxon>
        <taxon>Pseudomonadota</taxon>
        <taxon>Gammaproteobacteria</taxon>
        <taxon>Lysobacterales</taxon>
        <taxon>Lysobacteraceae</taxon>
        <taxon>Pseudoxanthomonas</taxon>
    </lineage>
</organism>
<dbReference type="EMBL" id="JAVDTT010000001">
    <property type="protein sequence ID" value="MDR6840634.1"/>
    <property type="molecule type" value="Genomic_DNA"/>
</dbReference>
<evidence type="ECO:0000256" key="1">
    <source>
        <dbReference type="SAM" id="SignalP"/>
    </source>
</evidence>
<comment type="caution">
    <text evidence="2">The sequence shown here is derived from an EMBL/GenBank/DDBJ whole genome shotgun (WGS) entry which is preliminary data.</text>
</comment>
<dbReference type="RefSeq" id="WP_310090547.1">
    <property type="nucleotide sequence ID" value="NZ_JAVDTT010000001.1"/>
</dbReference>
<feature type="signal peptide" evidence="1">
    <location>
        <begin position="1"/>
        <end position="22"/>
    </location>
</feature>
<evidence type="ECO:0000313" key="3">
    <source>
        <dbReference type="Proteomes" id="UP001254759"/>
    </source>
</evidence>
<evidence type="ECO:0008006" key="4">
    <source>
        <dbReference type="Google" id="ProtNLM"/>
    </source>
</evidence>
<feature type="chain" id="PRO_5046904133" description="Lipoprotein" evidence="1">
    <location>
        <begin position="23"/>
        <end position="108"/>
    </location>
</feature>
<evidence type="ECO:0000313" key="2">
    <source>
        <dbReference type="EMBL" id="MDR6840634.1"/>
    </source>
</evidence>
<dbReference type="Proteomes" id="UP001254759">
    <property type="component" value="Unassembled WGS sequence"/>
</dbReference>
<keyword evidence="1" id="KW-0732">Signal</keyword>
<proteinExistence type="predicted"/>